<reference evidence="1" key="1">
    <citation type="journal article" date="2019" name="bioRxiv">
        <title>The Genome of the Zebra Mussel, Dreissena polymorpha: A Resource for Invasive Species Research.</title>
        <authorList>
            <person name="McCartney M.A."/>
            <person name="Auch B."/>
            <person name="Kono T."/>
            <person name="Mallez S."/>
            <person name="Zhang Y."/>
            <person name="Obille A."/>
            <person name="Becker A."/>
            <person name="Abrahante J.E."/>
            <person name="Garbe J."/>
            <person name="Badalamenti J.P."/>
            <person name="Herman A."/>
            <person name="Mangelson H."/>
            <person name="Liachko I."/>
            <person name="Sullivan S."/>
            <person name="Sone E.D."/>
            <person name="Koren S."/>
            <person name="Silverstein K.A.T."/>
            <person name="Beckman K.B."/>
            <person name="Gohl D.M."/>
        </authorList>
    </citation>
    <scope>NUCLEOTIDE SEQUENCE</scope>
    <source>
        <strain evidence="1">Duluth1</strain>
        <tissue evidence="1">Whole animal</tissue>
    </source>
</reference>
<reference evidence="1" key="2">
    <citation type="submission" date="2020-11" db="EMBL/GenBank/DDBJ databases">
        <authorList>
            <person name="McCartney M.A."/>
            <person name="Auch B."/>
            <person name="Kono T."/>
            <person name="Mallez S."/>
            <person name="Becker A."/>
            <person name="Gohl D.M."/>
            <person name="Silverstein K.A.T."/>
            <person name="Koren S."/>
            <person name="Bechman K.B."/>
            <person name="Herman A."/>
            <person name="Abrahante J.E."/>
            <person name="Garbe J."/>
        </authorList>
    </citation>
    <scope>NUCLEOTIDE SEQUENCE</scope>
    <source>
        <strain evidence="1">Duluth1</strain>
        <tissue evidence="1">Whole animal</tissue>
    </source>
</reference>
<keyword evidence="2" id="KW-1185">Reference proteome</keyword>
<accession>A0A9D4FQM2</accession>
<protein>
    <submittedName>
        <fullName evidence="1">Uncharacterized protein</fullName>
    </submittedName>
</protein>
<dbReference type="AlphaFoldDB" id="A0A9D4FQM2"/>
<comment type="caution">
    <text evidence="1">The sequence shown here is derived from an EMBL/GenBank/DDBJ whole genome shotgun (WGS) entry which is preliminary data.</text>
</comment>
<evidence type="ECO:0000313" key="1">
    <source>
        <dbReference type="EMBL" id="KAH3803213.1"/>
    </source>
</evidence>
<evidence type="ECO:0000313" key="2">
    <source>
        <dbReference type="Proteomes" id="UP000828390"/>
    </source>
</evidence>
<gene>
    <name evidence="1" type="ORF">DPMN_156914</name>
</gene>
<name>A0A9D4FQM2_DREPO</name>
<organism evidence="1 2">
    <name type="scientific">Dreissena polymorpha</name>
    <name type="common">Zebra mussel</name>
    <name type="synonym">Mytilus polymorpha</name>
    <dbReference type="NCBI Taxonomy" id="45954"/>
    <lineage>
        <taxon>Eukaryota</taxon>
        <taxon>Metazoa</taxon>
        <taxon>Spiralia</taxon>
        <taxon>Lophotrochozoa</taxon>
        <taxon>Mollusca</taxon>
        <taxon>Bivalvia</taxon>
        <taxon>Autobranchia</taxon>
        <taxon>Heteroconchia</taxon>
        <taxon>Euheterodonta</taxon>
        <taxon>Imparidentia</taxon>
        <taxon>Neoheterodontei</taxon>
        <taxon>Myida</taxon>
        <taxon>Dreissenoidea</taxon>
        <taxon>Dreissenidae</taxon>
        <taxon>Dreissena</taxon>
    </lineage>
</organism>
<sequence>MCMILDAYFQKRQRKDFSELELGVLEAAWLEGMTSTKKECQPQILDVASKLQTTSERIQVKYKPFILPFDVTIGSL</sequence>
<proteinExistence type="predicted"/>
<dbReference type="EMBL" id="JAIWYP010000007">
    <property type="protein sequence ID" value="KAH3803213.1"/>
    <property type="molecule type" value="Genomic_DNA"/>
</dbReference>
<dbReference type="Gene3D" id="1.10.10.60">
    <property type="entry name" value="Homeodomain-like"/>
    <property type="match status" value="1"/>
</dbReference>
<dbReference type="Proteomes" id="UP000828390">
    <property type="component" value="Unassembled WGS sequence"/>
</dbReference>